<dbReference type="SUPFAM" id="SSF81383">
    <property type="entry name" value="F-box domain"/>
    <property type="match status" value="1"/>
</dbReference>
<dbReference type="Proteomes" id="UP000707451">
    <property type="component" value="Unassembled WGS sequence"/>
</dbReference>
<gene>
    <name evidence="1" type="ORF">KI688_000666</name>
</gene>
<organism evidence="1 2">
    <name type="scientific">Linnemannia hyalina</name>
    <dbReference type="NCBI Taxonomy" id="64524"/>
    <lineage>
        <taxon>Eukaryota</taxon>
        <taxon>Fungi</taxon>
        <taxon>Fungi incertae sedis</taxon>
        <taxon>Mucoromycota</taxon>
        <taxon>Mortierellomycotina</taxon>
        <taxon>Mortierellomycetes</taxon>
        <taxon>Mortierellales</taxon>
        <taxon>Mortierellaceae</taxon>
        <taxon>Linnemannia</taxon>
    </lineage>
</organism>
<dbReference type="InterPro" id="IPR032675">
    <property type="entry name" value="LRR_dom_sf"/>
</dbReference>
<evidence type="ECO:0000313" key="1">
    <source>
        <dbReference type="EMBL" id="KAG9072885.1"/>
    </source>
</evidence>
<dbReference type="Gene3D" id="3.80.10.10">
    <property type="entry name" value="Ribonuclease Inhibitor"/>
    <property type="match status" value="1"/>
</dbReference>
<dbReference type="InterPro" id="IPR036047">
    <property type="entry name" value="F-box-like_dom_sf"/>
</dbReference>
<dbReference type="AlphaFoldDB" id="A0A9P7Y4S1"/>
<protein>
    <recommendedName>
        <fullName evidence="3">F-box domain-containing protein</fullName>
    </recommendedName>
</protein>
<proteinExistence type="predicted"/>
<dbReference type="EMBL" id="JAHRHY010000001">
    <property type="protein sequence ID" value="KAG9072885.1"/>
    <property type="molecule type" value="Genomic_DNA"/>
</dbReference>
<name>A0A9P7Y4S1_9FUNG</name>
<reference evidence="1" key="1">
    <citation type="submission" date="2021-06" db="EMBL/GenBank/DDBJ databases">
        <title>Genome Sequence of Mortierella hyaline Strain SCG-10, a Cold-Adapted, Nitrate-Reducing Fungus Isolated from Soil in Minnesota, USA.</title>
        <authorList>
            <person name="Aldossari N."/>
        </authorList>
    </citation>
    <scope>NUCLEOTIDE SEQUENCE</scope>
    <source>
        <strain evidence="1">SCG-10</strain>
    </source>
</reference>
<accession>A0A9P7Y4S1</accession>
<comment type="caution">
    <text evidence="1">The sequence shown here is derived from an EMBL/GenBank/DDBJ whole genome shotgun (WGS) entry which is preliminary data.</text>
</comment>
<evidence type="ECO:0000313" key="2">
    <source>
        <dbReference type="Proteomes" id="UP000707451"/>
    </source>
</evidence>
<dbReference type="OrthoDB" id="2449472at2759"/>
<dbReference type="SUPFAM" id="SSF52047">
    <property type="entry name" value="RNI-like"/>
    <property type="match status" value="1"/>
</dbReference>
<sequence>MVMMTSQQGPQASPRAPPHVDIAMCLPPELIYILGQFLTGPSLLASLQLNKHWHRSLLPILWASISKSQWHHPAFPIQQLSKSFKGDDLPASLSLVRELEWLCNLALKEPLFSYGTSTVDETPWPFISTRLQLSGQVLTRILEATPNLTTLSLTFKHTGPHVKLFDAIRQLRNLRCLSMDIAMPSTGPLLLDNFYPIFSQLEELSIAGNWYHYTASQVSSTPSSTTTVPGSTTTSTAPGLDQPWRVRKLRTSVETLSMLHKCPHLVSLALEHVPLFAGSIANRPYSLRHILMCPNIQELSITWWTGCDEVKDLVETLLSLTHLRTLEYCVSHLEHLQFLVPLLPHQRLPPPVLCQMHGEDEEYRRLPLAVPTLEHITIKNAHVDNSQEEEEFERLVPEILKTRPLLKTFTLPSCSINPRTFFPQPGKETDDKWACTGLEKLAFRLPWTIQGESKEQIRQEVWRPMYRQLGKMKSLTSLTIWGKLIDMSPEAGISQLAGAVELERLAIKDAHSWVTDREGMMSLVRVLGPKMNLLHLTRFRPGDLELLRECLQDAGRSDIVLRENMT</sequence>
<keyword evidence="2" id="KW-1185">Reference proteome</keyword>
<evidence type="ECO:0008006" key="3">
    <source>
        <dbReference type="Google" id="ProtNLM"/>
    </source>
</evidence>